<organism evidence="12 13">
    <name type="scientific">Psylliodes chrysocephalus</name>
    <dbReference type="NCBI Taxonomy" id="3402493"/>
    <lineage>
        <taxon>Eukaryota</taxon>
        <taxon>Metazoa</taxon>
        <taxon>Ecdysozoa</taxon>
        <taxon>Arthropoda</taxon>
        <taxon>Hexapoda</taxon>
        <taxon>Insecta</taxon>
        <taxon>Pterygota</taxon>
        <taxon>Neoptera</taxon>
        <taxon>Endopterygota</taxon>
        <taxon>Coleoptera</taxon>
        <taxon>Polyphaga</taxon>
        <taxon>Cucujiformia</taxon>
        <taxon>Chrysomeloidea</taxon>
        <taxon>Chrysomelidae</taxon>
        <taxon>Galerucinae</taxon>
        <taxon>Alticini</taxon>
        <taxon>Psylliodes</taxon>
    </lineage>
</organism>
<feature type="domain" description="Peptidase M16 C-terminal" evidence="10">
    <location>
        <begin position="767"/>
        <end position="948"/>
    </location>
</feature>
<dbReference type="PANTHER" id="PTHR43690:SF18">
    <property type="entry name" value="INSULIN-DEGRADING ENZYME-RELATED"/>
    <property type="match status" value="1"/>
</dbReference>
<keyword evidence="2" id="KW-0645">Protease</keyword>
<evidence type="ECO:0000256" key="6">
    <source>
        <dbReference type="ARBA" id="ARBA00023049"/>
    </source>
</evidence>
<protein>
    <recommendedName>
        <fullName evidence="14">Nardilysin</fullName>
    </recommendedName>
</protein>
<keyword evidence="4" id="KW-0378">Hydrolase</keyword>
<comment type="similarity">
    <text evidence="1 7">Belongs to the peptidase M16 family.</text>
</comment>
<dbReference type="Proteomes" id="UP001153636">
    <property type="component" value="Chromosome 6"/>
</dbReference>
<dbReference type="Pfam" id="PF16187">
    <property type="entry name" value="Peptidase_M16_M"/>
    <property type="match status" value="1"/>
</dbReference>
<keyword evidence="6" id="KW-0482">Metalloprotease</keyword>
<evidence type="ECO:0000256" key="3">
    <source>
        <dbReference type="ARBA" id="ARBA00022723"/>
    </source>
</evidence>
<gene>
    <name evidence="12" type="ORF">PSYICH_LOCUS12603</name>
</gene>
<feature type="domain" description="Peptidase M16 middle/third" evidence="11">
    <location>
        <begin position="480"/>
        <end position="763"/>
    </location>
</feature>
<dbReference type="SUPFAM" id="SSF63411">
    <property type="entry name" value="LuxS/MPP-like metallohydrolase"/>
    <property type="match status" value="4"/>
</dbReference>
<evidence type="ECO:0000259" key="9">
    <source>
        <dbReference type="Pfam" id="PF00675"/>
    </source>
</evidence>
<evidence type="ECO:0000256" key="8">
    <source>
        <dbReference type="SAM" id="MobiDB-lite"/>
    </source>
</evidence>
<dbReference type="OrthoDB" id="952271at2759"/>
<evidence type="ECO:0000256" key="1">
    <source>
        <dbReference type="ARBA" id="ARBA00007261"/>
    </source>
</evidence>
<sequence length="1081" mass="124617">MKYKSIFQNCLRKISSSSNFNSSHKNLVTVSRYLCKRRNFTMATSVPKFEILPSPIKSESDKKEYRVIKLENELIACLISDETPLTESDLEGDEFLTSDSESESSQASEAGSETDKSSESMDTSSQCDETGERNIQKMAAAALCIGVGSFSDPREVPGMAHFLEHMVFMGSEKYPAENDFDSFIKKGGGNSNASTDAERTCFYFECLEKHLAEALDKFSQFFIAPLMKKGAMTREREAIDSEFQMALPSDSSRKEQLLFSLAKPNSPVNSFSWGNLKTLKDNISDEKLYDGVHQFRKRHYSAHRMTLAIQARLPLDTLQNLVLECFSSVTNNRMKKDDFSPYADGIFDTPGFNKIYYIKPIKEMIKLDLTWSLPSLLHKYRSKPMQYVSYLLGDEGKGSLLSFLKRRMWAISAQAGNEESGSEHNTMFALFNMSITLTEEGLKHLNEVIEAVFSYISLIRKVGPQRRIFDEIKLISNTSFRFATEDTPVNNVENLCESMHLYPPEDYMAGSELYYDFDPKAITMVVDHLTPSKLNVMITTKDPPDGIKFEMVEKWFGTRYVDVAITEPVRNKWQYVQGYSELQIPPQNQYLTDNFSILPELAKNPDYPTKLLENAGCEVWFRKDQKFKLPMAMYYFYLVTGDSTKSAKNYVLLDMYVNLLSFSIAEEAYPATIANIVHSFTTMEKGIVVRTWGFNEKVPKLIDLIAKYIKNLNDHINEDMFKAVKETVQKYYYNKLLKPSGLAKDLRLKLLINNYWTPVDRYSELLNLSYDDMVKFIQNYKKGLYVKALVQGNVLPEVAVNTVNKFVDDLDYIPLSKEQYPAFLVSQIPLGEKCLLVESFNKNDSNSITTNYHQIGQFSLKDTALTDIMMQIIEEPLFDILRTKEQLGYHVYCTARDTYGILGFSITVVTQVNKFSTQHLDSRINAFLKYSQKLLKEMKQDSWEQIKEDLIKTKEISDVYLKEEVDRNWNEIVNDDYMFDRIKQEIETIKNVTLEELKTWWDRHNQFGTQENYRKISIQVVGNCLDKKSKESRSGEELIGNPVKLKILSETNKDGENADYFIKDVDNFRWKLLLYPVRPMK</sequence>
<keyword evidence="3" id="KW-0479">Metal-binding</keyword>
<dbReference type="InterPro" id="IPR011765">
    <property type="entry name" value="Pept_M16_N"/>
</dbReference>
<dbReference type="InterPro" id="IPR032632">
    <property type="entry name" value="Peptidase_M16_M"/>
</dbReference>
<keyword evidence="13" id="KW-1185">Reference proteome</keyword>
<evidence type="ECO:0008006" key="14">
    <source>
        <dbReference type="Google" id="ProtNLM"/>
    </source>
</evidence>
<dbReference type="FunFam" id="3.30.830.10:FF:000005">
    <property type="entry name" value="nardilysin isoform X1"/>
    <property type="match status" value="1"/>
</dbReference>
<evidence type="ECO:0000313" key="12">
    <source>
        <dbReference type="EMBL" id="CAH1112782.1"/>
    </source>
</evidence>
<reference evidence="12" key="1">
    <citation type="submission" date="2022-01" db="EMBL/GenBank/DDBJ databases">
        <authorList>
            <person name="King R."/>
        </authorList>
    </citation>
    <scope>NUCLEOTIDE SEQUENCE</scope>
</reference>
<proteinExistence type="inferred from homology"/>
<dbReference type="InterPro" id="IPR007863">
    <property type="entry name" value="Peptidase_M16_C"/>
</dbReference>
<dbReference type="PROSITE" id="PS00143">
    <property type="entry name" value="INSULINASE"/>
    <property type="match status" value="1"/>
</dbReference>
<evidence type="ECO:0000313" key="13">
    <source>
        <dbReference type="Proteomes" id="UP001153636"/>
    </source>
</evidence>
<feature type="domain" description="Peptidase M16 C-terminal" evidence="10">
    <location>
        <begin position="290"/>
        <end position="473"/>
    </location>
</feature>
<dbReference type="Pfam" id="PF00675">
    <property type="entry name" value="Peptidase_M16"/>
    <property type="match status" value="1"/>
</dbReference>
<dbReference type="Gene3D" id="3.30.830.10">
    <property type="entry name" value="Metalloenzyme, LuxS/M16 peptidase-like"/>
    <property type="match status" value="4"/>
</dbReference>
<evidence type="ECO:0000256" key="7">
    <source>
        <dbReference type="RuleBase" id="RU004447"/>
    </source>
</evidence>
<dbReference type="InterPro" id="IPR050626">
    <property type="entry name" value="Peptidase_M16"/>
</dbReference>
<dbReference type="GO" id="GO:0006508">
    <property type="term" value="P:proteolysis"/>
    <property type="evidence" value="ECO:0007669"/>
    <property type="project" value="UniProtKB-KW"/>
</dbReference>
<dbReference type="GO" id="GO:0046872">
    <property type="term" value="F:metal ion binding"/>
    <property type="evidence" value="ECO:0007669"/>
    <property type="project" value="UniProtKB-KW"/>
</dbReference>
<dbReference type="InterPro" id="IPR011249">
    <property type="entry name" value="Metalloenz_LuxS/M16"/>
</dbReference>
<evidence type="ECO:0000256" key="2">
    <source>
        <dbReference type="ARBA" id="ARBA00022670"/>
    </source>
</evidence>
<feature type="region of interest" description="Disordered" evidence="8">
    <location>
        <begin position="93"/>
        <end position="131"/>
    </location>
</feature>
<dbReference type="InterPro" id="IPR001431">
    <property type="entry name" value="Pept_M16_Zn_BS"/>
</dbReference>
<evidence type="ECO:0000259" key="10">
    <source>
        <dbReference type="Pfam" id="PF05193"/>
    </source>
</evidence>
<feature type="domain" description="Peptidase M16 N-terminal" evidence="9">
    <location>
        <begin position="135"/>
        <end position="264"/>
    </location>
</feature>
<evidence type="ECO:0000259" key="11">
    <source>
        <dbReference type="Pfam" id="PF16187"/>
    </source>
</evidence>
<evidence type="ECO:0000256" key="4">
    <source>
        <dbReference type="ARBA" id="ARBA00022801"/>
    </source>
</evidence>
<dbReference type="GO" id="GO:0004222">
    <property type="term" value="F:metalloendopeptidase activity"/>
    <property type="evidence" value="ECO:0007669"/>
    <property type="project" value="InterPro"/>
</dbReference>
<feature type="compositionally biased region" description="Acidic residues" evidence="8">
    <location>
        <begin position="93"/>
        <end position="102"/>
    </location>
</feature>
<dbReference type="EMBL" id="OV651818">
    <property type="protein sequence ID" value="CAH1112782.1"/>
    <property type="molecule type" value="Genomic_DNA"/>
</dbReference>
<evidence type="ECO:0000256" key="5">
    <source>
        <dbReference type="ARBA" id="ARBA00022833"/>
    </source>
</evidence>
<keyword evidence="5" id="KW-0862">Zinc</keyword>
<dbReference type="Pfam" id="PF05193">
    <property type="entry name" value="Peptidase_M16_C"/>
    <property type="match status" value="2"/>
</dbReference>
<name>A0A9P0DAE2_9CUCU</name>
<dbReference type="PANTHER" id="PTHR43690">
    <property type="entry name" value="NARDILYSIN"/>
    <property type="match status" value="1"/>
</dbReference>
<accession>A0A9P0DAE2</accession>
<dbReference type="AlphaFoldDB" id="A0A9P0DAE2"/>